<feature type="region of interest" description="Disordered" evidence="1">
    <location>
        <begin position="425"/>
        <end position="477"/>
    </location>
</feature>
<dbReference type="eggNOG" id="ENOG502R28G">
    <property type="taxonomic scope" value="Eukaryota"/>
</dbReference>
<protein>
    <submittedName>
        <fullName evidence="3">Uncharacterized protein</fullName>
    </submittedName>
</protein>
<sequence length="512" mass="53682">MSMQVHALDMTVQSVNCTALNWVVTLSQSEWTVASYVNLIFTTTTQPARNYSLSYTASRFGDFPQPGTYSMVTPFGNTVLSGSYRMGVALADQQGDLLPATTSFISAAVQVSDLDPRVFTFDACSSSLGAVVASSTVASSSSTSSASVATSTSSRASAATTATSTSQSSSTSTASAVPASSAAPASVAASTSSSAAAAAGTLSSSSTATLPQGNSMNKGAIAGAVIGALLLLAVLFALLRWCQSRRRTRELSRSQHRLSPLRPLALSEKAAGGPTSPTDPHRFSSKFHASGDTLDAATLGRYSVSSVRKSDAFSPRKSDAFSTRAASRMDNYSLNNVYIPSSDQEHETEIQVVKVPFNLFPAPPVRDTSSASPPHSPYSPYLSLHRTTSNPDAIPAYPSGRPSMDTRAAKASALTLPLPLQLPSINTSPLASPTRSMRPSPSTSTFRIPRVTVPTYNDAEDHLQPPGQDSVSRANSLRRLSTSGATFVSIDEDPFVDAAQEQPASPRERTLV</sequence>
<evidence type="ECO:0000313" key="4">
    <source>
        <dbReference type="Proteomes" id="UP000019377"/>
    </source>
</evidence>
<accession>V5EGM5</accession>
<evidence type="ECO:0000256" key="2">
    <source>
        <dbReference type="SAM" id="Phobius"/>
    </source>
</evidence>
<feature type="region of interest" description="Disordered" evidence="1">
    <location>
        <begin position="490"/>
        <end position="512"/>
    </location>
</feature>
<dbReference type="AlphaFoldDB" id="V5EGM5"/>
<keyword evidence="4" id="KW-1185">Reference proteome</keyword>
<gene>
    <name evidence="3" type="ORF">PSEUBRA_SCAF1g00122</name>
</gene>
<dbReference type="GeneID" id="27418313"/>
<dbReference type="OMA" id="NCTALNW"/>
<feature type="transmembrane region" description="Helical" evidence="2">
    <location>
        <begin position="219"/>
        <end position="239"/>
    </location>
</feature>
<dbReference type="RefSeq" id="XP_016294685.1">
    <property type="nucleotide sequence ID" value="XM_016435684.1"/>
</dbReference>
<feature type="compositionally biased region" description="Low complexity" evidence="1">
    <location>
        <begin position="432"/>
        <end position="447"/>
    </location>
</feature>
<evidence type="ECO:0000256" key="1">
    <source>
        <dbReference type="SAM" id="MobiDB-lite"/>
    </source>
</evidence>
<feature type="region of interest" description="Disordered" evidence="1">
    <location>
        <begin position="262"/>
        <end position="284"/>
    </location>
</feature>
<proteinExistence type="predicted"/>
<name>V5EGM5_KALBG</name>
<organism evidence="3 4">
    <name type="scientific">Kalmanozyma brasiliensis (strain GHG001)</name>
    <name type="common">Yeast</name>
    <name type="synonym">Pseudozyma brasiliensis</name>
    <dbReference type="NCBI Taxonomy" id="1365824"/>
    <lineage>
        <taxon>Eukaryota</taxon>
        <taxon>Fungi</taxon>
        <taxon>Dikarya</taxon>
        <taxon>Basidiomycota</taxon>
        <taxon>Ustilaginomycotina</taxon>
        <taxon>Ustilaginomycetes</taxon>
        <taxon>Ustilaginales</taxon>
        <taxon>Ustilaginaceae</taxon>
        <taxon>Kalmanozyma</taxon>
    </lineage>
</organism>
<keyword evidence="2" id="KW-0812">Transmembrane</keyword>
<feature type="compositionally biased region" description="Polar residues" evidence="1">
    <location>
        <begin position="467"/>
        <end position="477"/>
    </location>
</feature>
<dbReference type="HOGENOM" id="CLU_532231_0_0_1"/>
<reference evidence="4" key="1">
    <citation type="journal article" date="2013" name="Genome Announc.">
        <title>Draft genome sequence of Pseudozyma brasiliensis sp. nov. strain GHG001, a high producer of endo-1,4-xylanase isolated from an insect pest of sugarcane.</title>
        <authorList>
            <person name="Oliveira J.V.D.C."/>
            <person name="dos Santos R.A.C."/>
            <person name="Borges T.A."/>
            <person name="Riano-Pachon D.M."/>
            <person name="Goldman G.H."/>
        </authorList>
    </citation>
    <scope>NUCLEOTIDE SEQUENCE [LARGE SCALE GENOMIC DNA]</scope>
    <source>
        <strain evidence="4">GHG001</strain>
    </source>
</reference>
<dbReference type="Proteomes" id="UP000019377">
    <property type="component" value="Unassembled WGS sequence"/>
</dbReference>
<dbReference type="STRING" id="1365824.V5EGM5"/>
<dbReference type="OrthoDB" id="2555614at2759"/>
<keyword evidence="2" id="KW-1133">Transmembrane helix</keyword>
<evidence type="ECO:0000313" key="3">
    <source>
        <dbReference type="EMBL" id="EST09696.1"/>
    </source>
</evidence>
<keyword evidence="2" id="KW-0472">Membrane</keyword>
<dbReference type="EMBL" id="KI545851">
    <property type="protein sequence ID" value="EST09696.1"/>
    <property type="molecule type" value="Genomic_DNA"/>
</dbReference>